<gene>
    <name evidence="1" type="primary">rps1</name>
</gene>
<accession>U5YGW6</accession>
<proteinExistence type="predicted"/>
<keyword evidence="1" id="KW-0496">Mitochondrion</keyword>
<keyword evidence="1" id="KW-0689">Ribosomal protein</keyword>
<evidence type="ECO:0000313" key="1">
    <source>
        <dbReference type="EMBL" id="AGZ90385.1"/>
    </source>
</evidence>
<dbReference type="GO" id="GO:0005840">
    <property type="term" value="C:ribosome"/>
    <property type="evidence" value="ECO:0007669"/>
    <property type="project" value="UniProtKB-KW"/>
</dbReference>
<organism evidence="1">
    <name type="scientific">Roya obtusa</name>
    <dbReference type="NCBI Taxonomy" id="104537"/>
    <lineage>
        <taxon>Eukaryota</taxon>
        <taxon>Viridiplantae</taxon>
        <taxon>Streptophyta</taxon>
        <taxon>Zygnematophyceae</taxon>
        <taxon>Zygnematophycidae</taxon>
        <taxon>Zygnematales</taxon>
        <taxon>Mesotaeniaceae</taxon>
        <taxon>Roya</taxon>
    </lineage>
</organism>
<keyword evidence="1" id="KW-0687">Ribonucleoprotein</keyword>
<reference evidence="1" key="1">
    <citation type="journal article" date="2013" name="Genome Biol. Evol.">
        <title>Tracing the evolution of streptophyte algae and their mitochondrial genome.</title>
        <authorList>
            <person name="Turmel M."/>
            <person name="Otis C."/>
            <person name="Lemieux C."/>
        </authorList>
    </citation>
    <scope>NUCLEOTIDE SEQUENCE</scope>
</reference>
<protein>
    <submittedName>
        <fullName evidence="1">Ribosomal protein S1</fullName>
    </submittedName>
</protein>
<name>U5YGW6_9VIRI</name>
<dbReference type="GeneID" id="17675492"/>
<dbReference type="RefSeq" id="YP_008816152.1">
    <property type="nucleotide sequence ID" value="NC_022863.1"/>
</dbReference>
<dbReference type="EMBL" id="KF060943">
    <property type="protein sequence ID" value="AGZ90385.1"/>
    <property type="molecule type" value="Genomic_DNA"/>
</dbReference>
<sequence>MKNNQFMSFQQLFSKSNSSLNQLKGNVLQCSIAYSINKDLMTIDTGLKTSIICLKSELDTFIYQNRITKKQNTFFCNFRLENLEMYGEPLLLYPKNLQKISRRYNVWSELFHKVWRLKKKNCVNGFIFNSVRGGYAVAIAGHIAFLPKSLCKDIKIFCGKFSKFAILNMNPKIGNIVVKEYINEFDNEY</sequence>
<dbReference type="AlphaFoldDB" id="U5YGW6"/>
<geneLocation type="mitochondrion" evidence="1"/>